<name>A0A163TIM8_ABSGL</name>
<organism evidence="1">
    <name type="scientific">Absidia glauca</name>
    <name type="common">Pin mould</name>
    <dbReference type="NCBI Taxonomy" id="4829"/>
    <lineage>
        <taxon>Eukaryota</taxon>
        <taxon>Fungi</taxon>
        <taxon>Fungi incertae sedis</taxon>
        <taxon>Mucoromycota</taxon>
        <taxon>Mucoromycotina</taxon>
        <taxon>Mucoromycetes</taxon>
        <taxon>Mucorales</taxon>
        <taxon>Cunninghamellaceae</taxon>
        <taxon>Absidia</taxon>
    </lineage>
</organism>
<evidence type="ECO:0000313" key="2">
    <source>
        <dbReference type="Proteomes" id="UP000078561"/>
    </source>
</evidence>
<keyword evidence="2" id="KW-1185">Reference proteome</keyword>
<dbReference type="InParanoid" id="A0A163TIM8"/>
<sequence>MMNLFSNIGISCGAVNALAELTTLAYRLEESLTLFFPFPSLPRTRLPINEIDHFPSYQRSDRQRQLRSNLASYMMPIYLFGSSKVIVYSINLHVSEIRPLFPAITIVHDYSQITPNYSLVSLFITLLHPIPYPMTKAKLDDKISACGEEEGSMYHYIEGFKTSREEGRGVKRQSDGHNVACYFCCTLMSVVPVHPWLRLKVCCECLQCQCHDAWGRHAV</sequence>
<dbReference type="AlphaFoldDB" id="A0A163TIM8"/>
<proteinExistence type="predicted"/>
<accession>A0A163TIM8</accession>
<evidence type="ECO:0000313" key="1">
    <source>
        <dbReference type="EMBL" id="SAM05202.1"/>
    </source>
</evidence>
<gene>
    <name evidence="1" type="primary">ABSGL_11071.1 scaffold 12129</name>
</gene>
<reference evidence="1" key="1">
    <citation type="submission" date="2016-04" db="EMBL/GenBank/DDBJ databases">
        <authorList>
            <person name="Evans L.H."/>
            <person name="Alamgir A."/>
            <person name="Owens N."/>
            <person name="Weber N.D."/>
            <person name="Virtaneva K."/>
            <person name="Barbian K."/>
            <person name="Babar A."/>
            <person name="Rosenke K."/>
        </authorList>
    </citation>
    <scope>NUCLEOTIDE SEQUENCE [LARGE SCALE GENOMIC DNA]</scope>
    <source>
        <strain evidence="1">CBS 101.48</strain>
    </source>
</reference>
<protein>
    <submittedName>
        <fullName evidence="1">Uncharacterized protein</fullName>
    </submittedName>
</protein>
<dbReference type="Proteomes" id="UP000078561">
    <property type="component" value="Unassembled WGS sequence"/>
</dbReference>
<dbReference type="EMBL" id="LT554433">
    <property type="protein sequence ID" value="SAM05202.1"/>
    <property type="molecule type" value="Genomic_DNA"/>
</dbReference>